<feature type="domain" description="SAICAR synthetase/ADE2 N-terminal" evidence="9">
    <location>
        <begin position="160"/>
        <end position="409"/>
    </location>
</feature>
<name>A0A1Z5KJK8_FISSO</name>
<evidence type="ECO:0000256" key="3">
    <source>
        <dbReference type="ARBA" id="ARBA00012217"/>
    </source>
</evidence>
<proteinExistence type="inferred from homology"/>
<dbReference type="InterPro" id="IPR018236">
    <property type="entry name" value="SAICAR_synthetase_CS"/>
</dbReference>
<evidence type="ECO:0000256" key="8">
    <source>
        <dbReference type="ARBA" id="ARBA00030409"/>
    </source>
</evidence>
<organism evidence="10 11">
    <name type="scientific">Fistulifera solaris</name>
    <name type="common">Oleaginous diatom</name>
    <dbReference type="NCBI Taxonomy" id="1519565"/>
    <lineage>
        <taxon>Eukaryota</taxon>
        <taxon>Sar</taxon>
        <taxon>Stramenopiles</taxon>
        <taxon>Ochrophyta</taxon>
        <taxon>Bacillariophyta</taxon>
        <taxon>Bacillariophyceae</taxon>
        <taxon>Bacillariophycidae</taxon>
        <taxon>Naviculales</taxon>
        <taxon>Naviculaceae</taxon>
        <taxon>Fistulifera</taxon>
    </lineage>
</organism>
<gene>
    <name evidence="10" type="ORF">FisN_16Lh059</name>
</gene>
<comment type="caution">
    <text evidence="10">The sequence shown here is derived from an EMBL/GenBank/DDBJ whole genome shotgun (WGS) entry which is preliminary data.</text>
</comment>
<dbReference type="SUPFAM" id="SSF56104">
    <property type="entry name" value="SAICAR synthase-like"/>
    <property type="match status" value="1"/>
</dbReference>
<protein>
    <recommendedName>
        <fullName evidence="3">phosphoribosylaminoimidazolesuccinocarboxamide synthase</fullName>
        <ecNumber evidence="3">6.3.2.6</ecNumber>
    </recommendedName>
    <alternativeName>
        <fullName evidence="8">SAICAR synthetase</fullName>
    </alternativeName>
</protein>
<dbReference type="InterPro" id="IPR028923">
    <property type="entry name" value="SAICAR_synt/ADE2_N"/>
</dbReference>
<evidence type="ECO:0000256" key="4">
    <source>
        <dbReference type="ARBA" id="ARBA00022598"/>
    </source>
</evidence>
<dbReference type="Proteomes" id="UP000198406">
    <property type="component" value="Unassembled WGS sequence"/>
</dbReference>
<dbReference type="Gene3D" id="3.30.200.20">
    <property type="entry name" value="Phosphorylase Kinase, domain 1"/>
    <property type="match status" value="1"/>
</dbReference>
<dbReference type="InParanoid" id="A0A1Z5KJK8"/>
<dbReference type="HAMAP" id="MF_00137">
    <property type="entry name" value="SAICAR_synth"/>
    <property type="match status" value="1"/>
</dbReference>
<dbReference type="FunFam" id="3.30.470.20:FF:000015">
    <property type="entry name" value="Phosphoribosylaminoimidazole-succinocarboxamide synthase"/>
    <property type="match status" value="1"/>
</dbReference>
<evidence type="ECO:0000256" key="6">
    <source>
        <dbReference type="ARBA" id="ARBA00022755"/>
    </source>
</evidence>
<sequence length="460" mass="51688">MSSSPEPVILLLIPHDLQTYALAVGDILLSRFGLRHVLIRSTQTPADRLLLLHKNQPSLFVVLGPSTSSTSILETESTAPIITLTSANDVATTALAIAKCCSLASTTLREIVEQVTLENRQARLVQDAQLRTSSPFYANAMATCYDQQLQITGDSLQSTMRGKVRDRFELPDQQLLALVTTDRQSGFDRMLAKVPFKGAVLNLTSAFWFEQTASIIPNHLVAVPHPYISVCRKCKPFPIEFVVRSYMTGSTSTSIWSNYQKGVRSYCGHELADGMVKNQKLPTNLLTPTTKEEEHDRPISMKDIVDEQWMTPDDLEVCAEAALKVFALGQQIAAEHGLILVDTKYEFGRDEETGEILLIDEVHTPDSSRYWLASTYQQKVALGQEPDNIDKEFLRLWFRDNCDPYNDEVLPEAPRDLVLELARRYITLYEMITWKDFPLLELLGGESSLKEAMDSLLRQS</sequence>
<dbReference type="Gene3D" id="3.30.470.20">
    <property type="entry name" value="ATP-grasp fold, B domain"/>
    <property type="match status" value="1"/>
</dbReference>
<dbReference type="GO" id="GO:0005737">
    <property type="term" value="C:cytoplasm"/>
    <property type="evidence" value="ECO:0007669"/>
    <property type="project" value="TreeGrafter"/>
</dbReference>
<dbReference type="GO" id="GO:0006189">
    <property type="term" value="P:'de novo' IMP biosynthetic process"/>
    <property type="evidence" value="ECO:0007669"/>
    <property type="project" value="UniProtKB-UniPathway"/>
</dbReference>
<dbReference type="EC" id="6.3.2.6" evidence="3"/>
<evidence type="ECO:0000256" key="1">
    <source>
        <dbReference type="ARBA" id="ARBA00004672"/>
    </source>
</evidence>
<dbReference type="PANTHER" id="PTHR43700">
    <property type="entry name" value="PHOSPHORIBOSYLAMINOIMIDAZOLE-SUCCINOCARBOXAMIDE SYNTHASE"/>
    <property type="match status" value="1"/>
</dbReference>
<dbReference type="GO" id="GO:0004639">
    <property type="term" value="F:phosphoribosylaminoimidazolesuccinocarboxamide synthase activity"/>
    <property type="evidence" value="ECO:0007669"/>
    <property type="project" value="UniProtKB-EC"/>
</dbReference>
<dbReference type="OrthoDB" id="9991235at2759"/>
<dbReference type="PANTHER" id="PTHR43700:SF1">
    <property type="entry name" value="PHOSPHORIBOSYLAMINOIMIDAZOLE-SUCCINOCARBOXAMIDE SYNTHASE"/>
    <property type="match status" value="1"/>
</dbReference>
<dbReference type="UniPathway" id="UPA00074">
    <property type="reaction ID" value="UER00131"/>
</dbReference>
<comment type="similarity">
    <text evidence="2">Belongs to the SAICAR synthetase family.</text>
</comment>
<evidence type="ECO:0000313" key="10">
    <source>
        <dbReference type="EMBL" id="GAX26231.1"/>
    </source>
</evidence>
<keyword evidence="6" id="KW-0658">Purine biosynthesis</keyword>
<dbReference type="Pfam" id="PF01259">
    <property type="entry name" value="SAICAR_synt"/>
    <property type="match status" value="1"/>
</dbReference>
<dbReference type="GO" id="GO:0005524">
    <property type="term" value="F:ATP binding"/>
    <property type="evidence" value="ECO:0007669"/>
    <property type="project" value="UniProtKB-KW"/>
</dbReference>
<reference evidence="10 11" key="1">
    <citation type="journal article" date="2015" name="Plant Cell">
        <title>Oil accumulation by the oleaginous diatom Fistulifera solaris as revealed by the genome and transcriptome.</title>
        <authorList>
            <person name="Tanaka T."/>
            <person name="Maeda Y."/>
            <person name="Veluchamy A."/>
            <person name="Tanaka M."/>
            <person name="Abida H."/>
            <person name="Marechal E."/>
            <person name="Bowler C."/>
            <person name="Muto M."/>
            <person name="Sunaga Y."/>
            <person name="Tanaka M."/>
            <person name="Yoshino T."/>
            <person name="Taniguchi T."/>
            <person name="Fukuda Y."/>
            <person name="Nemoto M."/>
            <person name="Matsumoto M."/>
            <person name="Wong P.S."/>
            <person name="Aburatani S."/>
            <person name="Fujibuchi W."/>
        </authorList>
    </citation>
    <scope>NUCLEOTIDE SEQUENCE [LARGE SCALE GENOMIC DNA]</scope>
    <source>
        <strain evidence="10 11">JPCC DA0580</strain>
    </source>
</reference>
<evidence type="ECO:0000256" key="2">
    <source>
        <dbReference type="ARBA" id="ARBA00010190"/>
    </source>
</evidence>
<dbReference type="AlphaFoldDB" id="A0A1Z5KJK8"/>
<evidence type="ECO:0000313" key="11">
    <source>
        <dbReference type="Proteomes" id="UP000198406"/>
    </source>
</evidence>
<dbReference type="NCBIfam" id="NF009251">
    <property type="entry name" value="PRK12607.1"/>
    <property type="match status" value="1"/>
</dbReference>
<evidence type="ECO:0000256" key="5">
    <source>
        <dbReference type="ARBA" id="ARBA00022741"/>
    </source>
</evidence>
<keyword evidence="7" id="KW-0067">ATP-binding</keyword>
<comment type="pathway">
    <text evidence="1">Purine metabolism; IMP biosynthesis via de novo pathway; 5-amino-1-(5-phospho-D-ribosyl)imidazole-4-carboxamide from 5-amino-1-(5-phospho-D-ribosyl)imidazole-4-carboxylate: step 1/2.</text>
</comment>
<evidence type="ECO:0000259" key="9">
    <source>
        <dbReference type="Pfam" id="PF01259"/>
    </source>
</evidence>
<dbReference type="PROSITE" id="PS01057">
    <property type="entry name" value="SAICAR_SYNTHETASE_1"/>
    <property type="match status" value="1"/>
</dbReference>
<keyword evidence="5" id="KW-0547">Nucleotide-binding</keyword>
<evidence type="ECO:0000256" key="7">
    <source>
        <dbReference type="ARBA" id="ARBA00022840"/>
    </source>
</evidence>
<dbReference type="EMBL" id="BDSP01000240">
    <property type="protein sequence ID" value="GAX26231.1"/>
    <property type="molecule type" value="Genomic_DNA"/>
</dbReference>
<dbReference type="CDD" id="cd01414">
    <property type="entry name" value="SAICAR_synt_Sc"/>
    <property type="match status" value="1"/>
</dbReference>
<keyword evidence="11" id="KW-1185">Reference proteome</keyword>
<dbReference type="PROSITE" id="PS01058">
    <property type="entry name" value="SAICAR_SYNTHETASE_2"/>
    <property type="match status" value="1"/>
</dbReference>
<accession>A0A1Z5KJK8</accession>
<keyword evidence="4 10" id="KW-0436">Ligase</keyword>